<keyword evidence="4" id="KW-1185">Reference proteome</keyword>
<evidence type="ECO:0000313" key="4">
    <source>
        <dbReference type="Proteomes" id="UP000198528"/>
    </source>
</evidence>
<dbReference type="Proteomes" id="UP000198528">
    <property type="component" value="Unassembled WGS sequence"/>
</dbReference>
<keyword evidence="2" id="KW-0472">Membrane</keyword>
<keyword evidence="2" id="KW-0812">Transmembrane</keyword>
<dbReference type="EMBL" id="FMZL01000001">
    <property type="protein sequence ID" value="SDB98965.1"/>
    <property type="molecule type" value="Genomic_DNA"/>
</dbReference>
<feature type="transmembrane region" description="Helical" evidence="2">
    <location>
        <begin position="84"/>
        <end position="102"/>
    </location>
</feature>
<dbReference type="STRING" id="604330.SAMN04489857_0431"/>
<feature type="transmembrane region" description="Helical" evidence="2">
    <location>
        <begin position="61"/>
        <end position="78"/>
    </location>
</feature>
<protein>
    <submittedName>
        <fullName evidence="3">Uncharacterized membrane protein</fullName>
    </submittedName>
</protein>
<feature type="region of interest" description="Disordered" evidence="1">
    <location>
        <begin position="1"/>
        <end position="41"/>
    </location>
</feature>
<accession>A0A1G6HYR1</accession>
<feature type="compositionally biased region" description="Gly residues" evidence="1">
    <location>
        <begin position="27"/>
        <end position="37"/>
    </location>
</feature>
<dbReference type="Pfam" id="PF10031">
    <property type="entry name" value="DUF2273"/>
    <property type="match status" value="1"/>
</dbReference>
<evidence type="ECO:0000256" key="1">
    <source>
        <dbReference type="SAM" id="MobiDB-lite"/>
    </source>
</evidence>
<dbReference type="RefSeq" id="WP_090844586.1">
    <property type="nucleotide sequence ID" value="NZ_FMZL01000001.1"/>
</dbReference>
<name>A0A1G6HYR1_9ACTN</name>
<proteinExistence type="predicted"/>
<dbReference type="InterPro" id="IPR018730">
    <property type="entry name" value="DUF2273"/>
</dbReference>
<keyword evidence="2" id="KW-1133">Transmembrane helix</keyword>
<gene>
    <name evidence="3" type="ORF">SAMN04487824_101214</name>
</gene>
<feature type="compositionally biased region" description="Basic and acidic residues" evidence="1">
    <location>
        <begin position="1"/>
        <end position="19"/>
    </location>
</feature>
<organism evidence="3 4">
    <name type="scientific">Parafannyhessea umbonata</name>
    <dbReference type="NCBI Taxonomy" id="604330"/>
    <lineage>
        <taxon>Bacteria</taxon>
        <taxon>Bacillati</taxon>
        <taxon>Actinomycetota</taxon>
        <taxon>Coriobacteriia</taxon>
        <taxon>Coriobacteriales</taxon>
        <taxon>Atopobiaceae</taxon>
        <taxon>Parafannyhessea</taxon>
    </lineage>
</organism>
<evidence type="ECO:0000313" key="3">
    <source>
        <dbReference type="EMBL" id="SDB98965.1"/>
    </source>
</evidence>
<evidence type="ECO:0000256" key="2">
    <source>
        <dbReference type="SAM" id="Phobius"/>
    </source>
</evidence>
<reference evidence="4" key="1">
    <citation type="submission" date="2016-10" db="EMBL/GenBank/DDBJ databases">
        <authorList>
            <person name="Varghese N."/>
            <person name="Submissions S."/>
        </authorList>
    </citation>
    <scope>NUCLEOTIDE SEQUENCE [LARGE SCALE GENOMIC DNA]</scope>
    <source>
        <strain evidence="4">DSM 22619</strain>
    </source>
</reference>
<dbReference type="AlphaFoldDB" id="A0A1G6HYR1"/>
<sequence length="119" mass="12195">MTDTKPRLTIEGEKDERASEATAGGSAANGGTGGKGGNPFSHAREATAAWLSSNFPGHENAVFGGICGLVVAVLVFAIGFLRTLFVLLCVLVGVAIGQYLDGNPIVVKAVRKFFGNGGE</sequence>